<reference evidence="3" key="1">
    <citation type="submission" date="2023-12" db="EMBL/GenBank/DDBJ databases">
        <title>Novel species in genus Nocardioides.</title>
        <authorList>
            <person name="Zhou H."/>
        </authorList>
    </citation>
    <scope>NUCLEOTIDE SEQUENCE [LARGE SCALE GENOMIC DNA]</scope>
    <source>
        <strain evidence="3">HM61</strain>
    </source>
</reference>
<protein>
    <recommendedName>
        <fullName evidence="4">Antigen 84</fullName>
    </recommendedName>
</protein>
<evidence type="ECO:0000313" key="3">
    <source>
        <dbReference type="Proteomes" id="UP001327225"/>
    </source>
</evidence>
<evidence type="ECO:0000256" key="1">
    <source>
        <dbReference type="SAM" id="Coils"/>
    </source>
</evidence>
<gene>
    <name evidence="2" type="ORF">SHK19_00555</name>
</gene>
<dbReference type="EMBL" id="CP141059">
    <property type="protein sequence ID" value="WQQ26737.1"/>
    <property type="molecule type" value="Genomic_DNA"/>
</dbReference>
<organism evidence="2 3">
    <name type="scientific">Nocardioides bizhenqiangii</name>
    <dbReference type="NCBI Taxonomy" id="3095076"/>
    <lineage>
        <taxon>Bacteria</taxon>
        <taxon>Bacillati</taxon>
        <taxon>Actinomycetota</taxon>
        <taxon>Actinomycetes</taxon>
        <taxon>Propionibacteriales</taxon>
        <taxon>Nocardioidaceae</taxon>
        <taxon>Nocardioides</taxon>
    </lineage>
</organism>
<evidence type="ECO:0000313" key="2">
    <source>
        <dbReference type="EMBL" id="WQQ26737.1"/>
    </source>
</evidence>
<name>A0ABZ0ZR17_9ACTN</name>
<keyword evidence="1" id="KW-0175">Coiled coil</keyword>
<keyword evidence="3" id="KW-1185">Reference proteome</keyword>
<feature type="coiled-coil region" evidence="1">
    <location>
        <begin position="28"/>
        <end position="80"/>
    </location>
</feature>
<evidence type="ECO:0008006" key="4">
    <source>
        <dbReference type="Google" id="ProtNLM"/>
    </source>
</evidence>
<accession>A0ABZ0ZR17</accession>
<dbReference type="Proteomes" id="UP001327225">
    <property type="component" value="Chromosome"/>
</dbReference>
<dbReference type="RefSeq" id="WP_322454132.1">
    <property type="nucleotide sequence ID" value="NZ_CP141059.1"/>
</dbReference>
<sequence length="227" mass="25610">MNEEQVKSKRFATVRHDGYDPAAVDRVIDGLEQALDDLAAKYAGLEQADMAMRAMLQTANERARLQEEELAHALDAAREAPVPACVVEDPVRTTSEWAARLLEISTRDAETIVTEARDEAERVVAHARAEAARTIQAKLSKLHVREEALDAMAEEQREQLDWMRQEIVLELESRRDKLDAEERRLSEFEGQVRTQLVSYFHEQLDLLERPRLVGTNVGAHVGGSRAS</sequence>
<proteinExistence type="predicted"/>